<comment type="caution">
    <text evidence="1">The sequence shown here is derived from an EMBL/GenBank/DDBJ whole genome shotgun (WGS) entry which is preliminary data.</text>
</comment>
<organism evidence="1 2">
    <name type="scientific">Elysia crispata</name>
    <name type="common">lettuce slug</name>
    <dbReference type="NCBI Taxonomy" id="231223"/>
    <lineage>
        <taxon>Eukaryota</taxon>
        <taxon>Metazoa</taxon>
        <taxon>Spiralia</taxon>
        <taxon>Lophotrochozoa</taxon>
        <taxon>Mollusca</taxon>
        <taxon>Gastropoda</taxon>
        <taxon>Heterobranchia</taxon>
        <taxon>Euthyneura</taxon>
        <taxon>Panpulmonata</taxon>
        <taxon>Sacoglossa</taxon>
        <taxon>Placobranchoidea</taxon>
        <taxon>Plakobranchidae</taxon>
        <taxon>Elysia</taxon>
    </lineage>
</organism>
<sequence>MPLSSDKRSANYWALQNGVHCDIAAATFIPHSCYITIEGDTPLGLFYLIVCSEMCLLRPSTESLNVIPVTLYSNHSPHHSAMSPNWLMLFMLWVLRFIYLNPPWSSTLNQSK</sequence>
<gene>
    <name evidence="1" type="ORF">RRG08_024462</name>
</gene>
<evidence type="ECO:0000313" key="1">
    <source>
        <dbReference type="EMBL" id="KAK3753188.1"/>
    </source>
</evidence>
<evidence type="ECO:0000313" key="2">
    <source>
        <dbReference type="Proteomes" id="UP001283361"/>
    </source>
</evidence>
<keyword evidence="2" id="KW-1185">Reference proteome</keyword>
<reference evidence="1" key="1">
    <citation type="journal article" date="2023" name="G3 (Bethesda)">
        <title>A reference genome for the long-term kleptoplast-retaining sea slug Elysia crispata morphotype clarki.</title>
        <authorList>
            <person name="Eastman K.E."/>
            <person name="Pendleton A.L."/>
            <person name="Shaikh M.A."/>
            <person name="Suttiyut T."/>
            <person name="Ogas R."/>
            <person name="Tomko P."/>
            <person name="Gavelis G."/>
            <person name="Widhalm J.R."/>
            <person name="Wisecaver J.H."/>
        </authorList>
    </citation>
    <scope>NUCLEOTIDE SEQUENCE</scope>
    <source>
        <strain evidence="1">ECLA1</strain>
    </source>
</reference>
<name>A0AAE0YPL5_9GAST</name>
<protein>
    <submittedName>
        <fullName evidence="1">Uncharacterized protein</fullName>
    </submittedName>
</protein>
<dbReference type="EMBL" id="JAWDGP010005718">
    <property type="protein sequence ID" value="KAK3753188.1"/>
    <property type="molecule type" value="Genomic_DNA"/>
</dbReference>
<dbReference type="Proteomes" id="UP001283361">
    <property type="component" value="Unassembled WGS sequence"/>
</dbReference>
<dbReference type="AlphaFoldDB" id="A0AAE0YPL5"/>
<accession>A0AAE0YPL5</accession>
<proteinExistence type="predicted"/>